<evidence type="ECO:0000313" key="2">
    <source>
        <dbReference type="Proteomes" id="UP000257109"/>
    </source>
</evidence>
<organism evidence="1 2">
    <name type="scientific">Mucuna pruriens</name>
    <name type="common">Velvet bean</name>
    <name type="synonym">Dolichos pruriens</name>
    <dbReference type="NCBI Taxonomy" id="157652"/>
    <lineage>
        <taxon>Eukaryota</taxon>
        <taxon>Viridiplantae</taxon>
        <taxon>Streptophyta</taxon>
        <taxon>Embryophyta</taxon>
        <taxon>Tracheophyta</taxon>
        <taxon>Spermatophyta</taxon>
        <taxon>Magnoliopsida</taxon>
        <taxon>eudicotyledons</taxon>
        <taxon>Gunneridae</taxon>
        <taxon>Pentapetalae</taxon>
        <taxon>rosids</taxon>
        <taxon>fabids</taxon>
        <taxon>Fabales</taxon>
        <taxon>Fabaceae</taxon>
        <taxon>Papilionoideae</taxon>
        <taxon>50 kb inversion clade</taxon>
        <taxon>NPAAA clade</taxon>
        <taxon>indigoferoid/millettioid clade</taxon>
        <taxon>Phaseoleae</taxon>
        <taxon>Mucuna</taxon>
    </lineage>
</organism>
<gene>
    <name evidence="1" type="ORF">CR513_52446</name>
</gene>
<name>A0A371ERA9_MUCPR</name>
<dbReference type="AlphaFoldDB" id="A0A371ERA9"/>
<evidence type="ECO:0000313" key="1">
    <source>
        <dbReference type="EMBL" id="RDX68554.1"/>
    </source>
</evidence>
<feature type="non-terminal residue" evidence="1">
    <location>
        <position position="84"/>
    </location>
</feature>
<feature type="non-terminal residue" evidence="1">
    <location>
        <position position="1"/>
    </location>
</feature>
<dbReference type="STRING" id="157652.A0A371ERA9"/>
<reference evidence="1" key="1">
    <citation type="submission" date="2018-05" db="EMBL/GenBank/DDBJ databases">
        <title>Draft genome of Mucuna pruriens seed.</title>
        <authorList>
            <person name="Nnadi N.E."/>
            <person name="Vos R."/>
            <person name="Hasami M.H."/>
            <person name="Devisetty U.K."/>
            <person name="Aguiy J.C."/>
        </authorList>
    </citation>
    <scope>NUCLEOTIDE SEQUENCE [LARGE SCALE GENOMIC DNA]</scope>
    <source>
        <strain evidence="1">JCA_2017</strain>
    </source>
</reference>
<keyword evidence="2" id="KW-1185">Reference proteome</keyword>
<dbReference type="Proteomes" id="UP000257109">
    <property type="component" value="Unassembled WGS sequence"/>
</dbReference>
<dbReference type="OrthoDB" id="1745734at2759"/>
<dbReference type="EMBL" id="QJKJ01012477">
    <property type="protein sequence ID" value="RDX68554.1"/>
    <property type="molecule type" value="Genomic_DNA"/>
</dbReference>
<protein>
    <submittedName>
        <fullName evidence="1">Uncharacterized protein</fullName>
    </submittedName>
</protein>
<accession>A0A371ERA9</accession>
<comment type="caution">
    <text evidence="1">The sequence shown here is derived from an EMBL/GenBank/DDBJ whole genome shotgun (WGS) entry which is preliminary data.</text>
</comment>
<sequence>CYECRDIIDPIALNDIDDSNEWIVGEFCRDGEDAEDELIFNDDVLTWRDVASTTRAVEPLKYTRRQTQIQRATAASTSRKGKGK</sequence>
<proteinExistence type="predicted"/>